<evidence type="ECO:0000313" key="1">
    <source>
        <dbReference type="EMBL" id="KAH9287932.1"/>
    </source>
</evidence>
<proteinExistence type="predicted"/>
<protein>
    <submittedName>
        <fullName evidence="1">Uncharacterized protein</fullName>
    </submittedName>
</protein>
<gene>
    <name evidence="1" type="ORF">KI387_032049</name>
</gene>
<sequence length="57" mass="6122">LTTSLEGSGFFNFGCTFLGKGEENVHDVEGKEDDRIGWVSQGDNECAVKVAGRGEVE</sequence>
<evidence type="ECO:0000313" key="2">
    <source>
        <dbReference type="Proteomes" id="UP000824469"/>
    </source>
</evidence>
<name>A0AA38C0L7_TAXCH</name>
<dbReference type="Proteomes" id="UP000824469">
    <property type="component" value="Unassembled WGS sequence"/>
</dbReference>
<feature type="non-terminal residue" evidence="1">
    <location>
        <position position="57"/>
    </location>
</feature>
<feature type="non-terminal residue" evidence="1">
    <location>
        <position position="1"/>
    </location>
</feature>
<dbReference type="EMBL" id="JAHRHJ020003813">
    <property type="protein sequence ID" value="KAH9287932.1"/>
    <property type="molecule type" value="Genomic_DNA"/>
</dbReference>
<keyword evidence="2" id="KW-1185">Reference proteome</keyword>
<reference evidence="1 2" key="1">
    <citation type="journal article" date="2021" name="Nat. Plants">
        <title>The Taxus genome provides insights into paclitaxel biosynthesis.</title>
        <authorList>
            <person name="Xiong X."/>
            <person name="Gou J."/>
            <person name="Liao Q."/>
            <person name="Li Y."/>
            <person name="Zhou Q."/>
            <person name="Bi G."/>
            <person name="Li C."/>
            <person name="Du R."/>
            <person name="Wang X."/>
            <person name="Sun T."/>
            <person name="Guo L."/>
            <person name="Liang H."/>
            <person name="Lu P."/>
            <person name="Wu Y."/>
            <person name="Zhang Z."/>
            <person name="Ro D.K."/>
            <person name="Shang Y."/>
            <person name="Huang S."/>
            <person name="Yan J."/>
        </authorList>
    </citation>
    <scope>NUCLEOTIDE SEQUENCE [LARGE SCALE GENOMIC DNA]</scope>
    <source>
        <strain evidence="1">Ta-2019</strain>
    </source>
</reference>
<dbReference type="AlphaFoldDB" id="A0AA38C0L7"/>
<organism evidence="1 2">
    <name type="scientific">Taxus chinensis</name>
    <name type="common">Chinese yew</name>
    <name type="synonym">Taxus wallichiana var. chinensis</name>
    <dbReference type="NCBI Taxonomy" id="29808"/>
    <lineage>
        <taxon>Eukaryota</taxon>
        <taxon>Viridiplantae</taxon>
        <taxon>Streptophyta</taxon>
        <taxon>Embryophyta</taxon>
        <taxon>Tracheophyta</taxon>
        <taxon>Spermatophyta</taxon>
        <taxon>Pinopsida</taxon>
        <taxon>Pinidae</taxon>
        <taxon>Conifers II</taxon>
        <taxon>Cupressales</taxon>
        <taxon>Taxaceae</taxon>
        <taxon>Taxus</taxon>
    </lineage>
</organism>
<comment type="caution">
    <text evidence="1">The sequence shown here is derived from an EMBL/GenBank/DDBJ whole genome shotgun (WGS) entry which is preliminary data.</text>
</comment>
<accession>A0AA38C0L7</accession>